<keyword evidence="3" id="KW-1185">Reference proteome</keyword>
<dbReference type="Proteomes" id="UP000037460">
    <property type="component" value="Unassembled WGS sequence"/>
</dbReference>
<accession>A0A0M0JSE0</accession>
<gene>
    <name evidence="2" type="ORF">Ctob_008822</name>
</gene>
<dbReference type="AlphaFoldDB" id="A0A0M0JSE0"/>
<reference evidence="3" key="1">
    <citation type="journal article" date="2015" name="PLoS Genet.">
        <title>Genome Sequence and Transcriptome Analyses of Chrysochromulina tobin: Metabolic Tools for Enhanced Algal Fitness in the Prominent Order Prymnesiales (Haptophyceae).</title>
        <authorList>
            <person name="Hovde B.T."/>
            <person name="Deodato C.R."/>
            <person name="Hunsperger H.M."/>
            <person name="Ryken S.A."/>
            <person name="Yost W."/>
            <person name="Jha R.K."/>
            <person name="Patterson J."/>
            <person name="Monnat R.J. Jr."/>
            <person name="Barlow S.B."/>
            <person name="Starkenburg S.R."/>
            <person name="Cattolico R.A."/>
        </authorList>
    </citation>
    <scope>NUCLEOTIDE SEQUENCE</scope>
    <source>
        <strain evidence="3">CCMP291</strain>
    </source>
</reference>
<feature type="chain" id="PRO_5005602165" evidence="1">
    <location>
        <begin position="17"/>
        <end position="136"/>
    </location>
</feature>
<keyword evidence="1" id="KW-0732">Signal</keyword>
<comment type="caution">
    <text evidence="2">The sequence shown here is derived from an EMBL/GenBank/DDBJ whole genome shotgun (WGS) entry which is preliminary data.</text>
</comment>
<evidence type="ECO:0000256" key="1">
    <source>
        <dbReference type="SAM" id="SignalP"/>
    </source>
</evidence>
<dbReference type="EMBL" id="JWZX01002410">
    <property type="protein sequence ID" value="KOO29474.1"/>
    <property type="molecule type" value="Genomic_DNA"/>
</dbReference>
<organism evidence="2 3">
    <name type="scientific">Chrysochromulina tobinii</name>
    <dbReference type="NCBI Taxonomy" id="1460289"/>
    <lineage>
        <taxon>Eukaryota</taxon>
        <taxon>Haptista</taxon>
        <taxon>Haptophyta</taxon>
        <taxon>Prymnesiophyceae</taxon>
        <taxon>Prymnesiales</taxon>
        <taxon>Chrysochromulinaceae</taxon>
        <taxon>Chrysochromulina</taxon>
    </lineage>
</organism>
<sequence>MHAKHLICLFACSASALNLGVSRRDILAKVAAASGLAAIAAPAFAERGLMTAALEAPWMGQAASNAVLGASKPLKPGYEPVSVTVAIGRPGAETAEYGAALPKSAKYDTNTYANSNKNIGGDLAVPKAAMERLLSR</sequence>
<dbReference type="InterPro" id="IPR006311">
    <property type="entry name" value="TAT_signal"/>
</dbReference>
<name>A0A0M0JSE0_9EUKA</name>
<protein>
    <submittedName>
        <fullName evidence="2">Uncharacterized protein</fullName>
    </submittedName>
</protein>
<evidence type="ECO:0000313" key="2">
    <source>
        <dbReference type="EMBL" id="KOO29474.1"/>
    </source>
</evidence>
<evidence type="ECO:0000313" key="3">
    <source>
        <dbReference type="Proteomes" id="UP000037460"/>
    </source>
</evidence>
<feature type="signal peptide" evidence="1">
    <location>
        <begin position="1"/>
        <end position="16"/>
    </location>
</feature>
<dbReference type="PROSITE" id="PS51318">
    <property type="entry name" value="TAT"/>
    <property type="match status" value="1"/>
</dbReference>
<proteinExistence type="predicted"/>